<name>A0A7Y4L892_9BURK</name>
<feature type="transmembrane region" description="Helical" evidence="2">
    <location>
        <begin position="72"/>
        <end position="90"/>
    </location>
</feature>
<evidence type="ECO:0000256" key="2">
    <source>
        <dbReference type="SAM" id="Phobius"/>
    </source>
</evidence>
<comment type="caution">
    <text evidence="3">The sequence shown here is derived from an EMBL/GenBank/DDBJ whole genome shotgun (WGS) entry which is preliminary data.</text>
</comment>
<evidence type="ECO:0000313" key="3">
    <source>
        <dbReference type="EMBL" id="NOL48799.1"/>
    </source>
</evidence>
<dbReference type="AlphaFoldDB" id="A0A7Y4L892"/>
<feature type="transmembrane region" description="Helical" evidence="2">
    <location>
        <begin position="39"/>
        <end position="66"/>
    </location>
</feature>
<feature type="compositionally biased region" description="Polar residues" evidence="1">
    <location>
        <begin position="122"/>
        <end position="147"/>
    </location>
</feature>
<keyword evidence="4" id="KW-1185">Reference proteome</keyword>
<feature type="region of interest" description="Disordered" evidence="1">
    <location>
        <begin position="122"/>
        <end position="156"/>
    </location>
</feature>
<dbReference type="InterPro" id="IPR009937">
    <property type="entry name" value="Phage_holin_3_6"/>
</dbReference>
<keyword evidence="2" id="KW-0812">Transmembrane</keyword>
<evidence type="ECO:0000256" key="1">
    <source>
        <dbReference type="SAM" id="MobiDB-lite"/>
    </source>
</evidence>
<accession>A0A7Y4L892</accession>
<gene>
    <name evidence="3" type="ORF">HKX40_01410</name>
</gene>
<reference evidence="3 4" key="1">
    <citation type="submission" date="2020-05" db="EMBL/GenBank/DDBJ databases">
        <authorList>
            <person name="Niu N."/>
        </authorList>
    </citation>
    <scope>NUCLEOTIDE SEQUENCE [LARGE SCALE GENOMIC DNA]</scope>
    <source>
        <strain evidence="3 4">LMG10982</strain>
    </source>
</reference>
<evidence type="ECO:0000313" key="4">
    <source>
        <dbReference type="Proteomes" id="UP000541421"/>
    </source>
</evidence>
<dbReference type="EMBL" id="JABGBO010000001">
    <property type="protein sequence ID" value="NOL48799.1"/>
    <property type="molecule type" value="Genomic_DNA"/>
</dbReference>
<dbReference type="Pfam" id="PF07332">
    <property type="entry name" value="Phage_holin_3_6"/>
    <property type="match status" value="1"/>
</dbReference>
<organism evidence="3 4">
    <name type="scientific">Pelistega europaea</name>
    <dbReference type="NCBI Taxonomy" id="106147"/>
    <lineage>
        <taxon>Bacteria</taxon>
        <taxon>Pseudomonadati</taxon>
        <taxon>Pseudomonadota</taxon>
        <taxon>Betaproteobacteria</taxon>
        <taxon>Burkholderiales</taxon>
        <taxon>Alcaligenaceae</taxon>
        <taxon>Pelistega</taxon>
    </lineage>
</organism>
<evidence type="ECO:0008006" key="5">
    <source>
        <dbReference type="Google" id="ProtNLM"/>
    </source>
</evidence>
<dbReference type="Proteomes" id="UP000541421">
    <property type="component" value="Unassembled WGS sequence"/>
</dbReference>
<keyword evidence="2" id="KW-1133">Transmembrane helix</keyword>
<keyword evidence="2" id="KW-0472">Membrane</keyword>
<dbReference type="RefSeq" id="WP_171587776.1">
    <property type="nucleotide sequence ID" value="NZ_JABGBO010000001.1"/>
</dbReference>
<proteinExistence type="predicted"/>
<sequence length="156" mass="17057">MGIRSDLSQLLSSAMSFLSTRADIASLEWSMAKAHWLQVAIGLGVACILLLSAWLLANVMLIAYLWDTDYRYWSIGGLFIVYAVLAFLLLKRALRLAQQPVFPYTSATIKADMAYFAQSQATVSPEASQDGKSQSSDSIESTRSTAIATKPPIEAE</sequence>
<protein>
    <recommendedName>
        <fullName evidence="5">Transmembrane protein</fullName>
    </recommendedName>
</protein>